<accession>A0A7W7HX31</accession>
<dbReference type="PANTHER" id="PTHR47359:SF3">
    <property type="entry name" value="NLP_P60 DOMAIN-CONTAINING PROTEIN-RELATED"/>
    <property type="match status" value="1"/>
</dbReference>
<protein>
    <submittedName>
        <fullName evidence="11">Cell wall-associated NlpC family hydrolase</fullName>
    </submittedName>
</protein>
<dbReference type="Gene3D" id="1.10.530.10">
    <property type="match status" value="1"/>
</dbReference>
<dbReference type="PROSITE" id="PS51935">
    <property type="entry name" value="NLPC_P60"/>
    <property type="match status" value="1"/>
</dbReference>
<dbReference type="SUPFAM" id="SSF103647">
    <property type="entry name" value="TSP type-3 repeat"/>
    <property type="match status" value="1"/>
</dbReference>
<proteinExistence type="inferred from homology"/>
<dbReference type="Proteomes" id="UP000578112">
    <property type="component" value="Unassembled WGS sequence"/>
</dbReference>
<dbReference type="InterPro" id="IPR051794">
    <property type="entry name" value="PG_Endopeptidase_C40"/>
</dbReference>
<dbReference type="InterPro" id="IPR038765">
    <property type="entry name" value="Papain-like_cys_pep_sf"/>
</dbReference>
<keyword evidence="3" id="KW-0964">Secreted</keyword>
<dbReference type="InterPro" id="IPR059100">
    <property type="entry name" value="TSP3_bac"/>
</dbReference>
<evidence type="ECO:0000256" key="7">
    <source>
        <dbReference type="ARBA" id="ARBA00022807"/>
    </source>
</evidence>
<dbReference type="InterPro" id="IPR023346">
    <property type="entry name" value="Lysozyme-like_dom_sf"/>
</dbReference>
<dbReference type="EMBL" id="JACHNH010000001">
    <property type="protein sequence ID" value="MBB4762392.1"/>
    <property type="molecule type" value="Genomic_DNA"/>
</dbReference>
<dbReference type="Pfam" id="PF18896">
    <property type="entry name" value="SLT_3"/>
    <property type="match status" value="1"/>
</dbReference>
<dbReference type="PANTHER" id="PTHR47359">
    <property type="entry name" value="PEPTIDOGLYCAN DL-ENDOPEPTIDASE CWLO"/>
    <property type="match status" value="1"/>
</dbReference>
<dbReference type="SUPFAM" id="SSF54001">
    <property type="entry name" value="Cysteine proteinases"/>
    <property type="match status" value="1"/>
</dbReference>
<name>A0A7W7HX31_9ACTN</name>
<comment type="subcellular location">
    <subcellularLocation>
        <location evidence="1">Secreted</location>
    </subcellularLocation>
</comment>
<evidence type="ECO:0000256" key="3">
    <source>
        <dbReference type="ARBA" id="ARBA00022525"/>
    </source>
</evidence>
<dbReference type="Gene3D" id="3.90.1720.10">
    <property type="entry name" value="endopeptidase domain like (from Nostoc punctiforme)"/>
    <property type="match status" value="1"/>
</dbReference>
<dbReference type="Pfam" id="PF18884">
    <property type="entry name" value="TSP3_bac"/>
    <property type="match status" value="3"/>
</dbReference>
<keyword evidence="12" id="KW-1185">Reference proteome</keyword>
<dbReference type="Pfam" id="PF00877">
    <property type="entry name" value="NLPC_P60"/>
    <property type="match status" value="1"/>
</dbReference>
<comment type="caution">
    <text evidence="11">The sequence shown here is derived from an EMBL/GenBank/DDBJ whole genome shotgun (WGS) entry which is preliminary data.</text>
</comment>
<evidence type="ECO:0000256" key="4">
    <source>
        <dbReference type="ARBA" id="ARBA00022670"/>
    </source>
</evidence>
<dbReference type="InterPro" id="IPR028974">
    <property type="entry name" value="TSP_type-3_rpt"/>
</dbReference>
<evidence type="ECO:0000313" key="12">
    <source>
        <dbReference type="Proteomes" id="UP000578112"/>
    </source>
</evidence>
<evidence type="ECO:0000256" key="1">
    <source>
        <dbReference type="ARBA" id="ARBA00004613"/>
    </source>
</evidence>
<evidence type="ECO:0000256" key="5">
    <source>
        <dbReference type="ARBA" id="ARBA00022729"/>
    </source>
</evidence>
<keyword evidence="8" id="KW-0106">Calcium</keyword>
<evidence type="ECO:0000256" key="9">
    <source>
        <dbReference type="SAM" id="MobiDB-lite"/>
    </source>
</evidence>
<dbReference type="GO" id="GO:0006508">
    <property type="term" value="P:proteolysis"/>
    <property type="evidence" value="ECO:0007669"/>
    <property type="project" value="UniProtKB-KW"/>
</dbReference>
<dbReference type="Gene3D" id="4.10.1080.10">
    <property type="entry name" value="TSP type-3 repeat"/>
    <property type="match status" value="1"/>
</dbReference>
<comment type="similarity">
    <text evidence="2">Belongs to the peptidase C40 family.</text>
</comment>
<feature type="region of interest" description="Disordered" evidence="9">
    <location>
        <begin position="392"/>
        <end position="420"/>
    </location>
</feature>
<keyword evidence="7" id="KW-0788">Thiol protease</keyword>
<evidence type="ECO:0000259" key="10">
    <source>
        <dbReference type="PROSITE" id="PS51935"/>
    </source>
</evidence>
<dbReference type="InterPro" id="IPR000064">
    <property type="entry name" value="NLP_P60_dom"/>
</dbReference>
<dbReference type="RefSeq" id="WP_184993454.1">
    <property type="nucleotide sequence ID" value="NZ_BOMK01000012.1"/>
</dbReference>
<dbReference type="InterPro" id="IPR043992">
    <property type="entry name" value="SLT_3"/>
</dbReference>
<dbReference type="GO" id="GO:0008234">
    <property type="term" value="F:cysteine-type peptidase activity"/>
    <property type="evidence" value="ECO:0007669"/>
    <property type="project" value="UniProtKB-KW"/>
</dbReference>
<keyword evidence="5" id="KW-0732">Signal</keyword>
<feature type="compositionally biased region" description="Pro residues" evidence="9">
    <location>
        <begin position="308"/>
        <end position="328"/>
    </location>
</feature>
<dbReference type="SUPFAM" id="SSF53955">
    <property type="entry name" value="Lysozyme-like"/>
    <property type="match status" value="1"/>
</dbReference>
<keyword evidence="4" id="KW-0645">Protease</keyword>
<sequence length="522" mass="54128">MPRYSAEQIYGFARRAGFTPDEAATMTAISLAESGGNSRAHNPHGEDSRGLWQINGRAHPGLMAKYNLYDPQDNAKAAYEVSRHGADISPWTVTHGGSGARYLRHREEAQSAAVSYGDGPGRGVWSGTPGYGHTVSADRPGGVVSSLVQPADGGGNAALDEFLRVAKAQIGDRYVFGAEVKLKDEDPDVFDCSEFTQWAAHQAGTTIPDGATAQYLHLKEKGLLIPVSEAKDTPGALLFSFDREPRPGDGRTPGAHVAISLGDGRVVEAANPRAGVRESNAANRFEYAAVLPGISDGTGTPLATPAALPDPGPLPLPAPLPAALPPPELGGADTDRDGLSDALERRQGMDPLRADTDGDNLTDAQEMVTYRTDARKADTDGDQLNDAFELAQGLDPRSPDSDADGHLDGSLAPLQTDTDRDGLDDALEQVLGLNARLSDSDADGFSDALEVNSGSNPLDGRDNPLLHGTGAPDTAQPSPLPGGDQLGADTLTAGQLTGGQVGAGPVAGGQIAGQVGDPVNLP</sequence>
<evidence type="ECO:0000313" key="11">
    <source>
        <dbReference type="EMBL" id="MBB4762392.1"/>
    </source>
</evidence>
<feature type="compositionally biased region" description="Gly residues" evidence="9">
    <location>
        <begin position="496"/>
        <end position="511"/>
    </location>
</feature>
<feature type="domain" description="NlpC/P60" evidence="10">
    <location>
        <begin position="156"/>
        <end position="298"/>
    </location>
</feature>
<evidence type="ECO:0000256" key="2">
    <source>
        <dbReference type="ARBA" id="ARBA00007074"/>
    </source>
</evidence>
<dbReference type="AlphaFoldDB" id="A0A7W7HX31"/>
<evidence type="ECO:0000256" key="8">
    <source>
        <dbReference type="ARBA" id="ARBA00022837"/>
    </source>
</evidence>
<organism evidence="11 12">
    <name type="scientific">Actinoplanes digitatis</name>
    <dbReference type="NCBI Taxonomy" id="1868"/>
    <lineage>
        <taxon>Bacteria</taxon>
        <taxon>Bacillati</taxon>
        <taxon>Actinomycetota</taxon>
        <taxon>Actinomycetes</taxon>
        <taxon>Micromonosporales</taxon>
        <taxon>Micromonosporaceae</taxon>
        <taxon>Actinoplanes</taxon>
    </lineage>
</organism>
<reference evidence="11 12" key="1">
    <citation type="submission" date="2020-08" db="EMBL/GenBank/DDBJ databases">
        <title>Sequencing the genomes of 1000 actinobacteria strains.</title>
        <authorList>
            <person name="Klenk H.-P."/>
        </authorList>
    </citation>
    <scope>NUCLEOTIDE SEQUENCE [LARGE SCALE GENOMIC DNA]</scope>
    <source>
        <strain evidence="11 12">DSM 43149</strain>
    </source>
</reference>
<dbReference type="GO" id="GO:0005509">
    <property type="term" value="F:calcium ion binding"/>
    <property type="evidence" value="ECO:0007669"/>
    <property type="project" value="InterPro"/>
</dbReference>
<feature type="region of interest" description="Disordered" evidence="9">
    <location>
        <begin position="447"/>
        <end position="522"/>
    </location>
</feature>
<feature type="compositionally biased region" description="Basic and acidic residues" evidence="9">
    <location>
        <begin position="397"/>
        <end position="407"/>
    </location>
</feature>
<gene>
    <name evidence="11" type="ORF">BJ971_002948</name>
</gene>
<feature type="region of interest" description="Disordered" evidence="9">
    <location>
        <begin position="301"/>
        <end position="339"/>
    </location>
</feature>
<evidence type="ECO:0000256" key="6">
    <source>
        <dbReference type="ARBA" id="ARBA00022801"/>
    </source>
</evidence>
<keyword evidence="6 11" id="KW-0378">Hydrolase</keyword>